<gene>
    <name evidence="3" type="ORF">JYU34_020848</name>
</gene>
<feature type="domain" description="RNase H type-1" evidence="2">
    <location>
        <begin position="958"/>
        <end position="1090"/>
    </location>
</feature>
<dbReference type="CDD" id="cd09276">
    <property type="entry name" value="Rnase_HI_RT_non_LTR"/>
    <property type="match status" value="1"/>
</dbReference>
<dbReference type="Pfam" id="PF14529">
    <property type="entry name" value="Exo_endo_phos_2"/>
    <property type="match status" value="1"/>
</dbReference>
<dbReference type="PANTHER" id="PTHR36688">
    <property type="entry name" value="ENDO/EXONUCLEASE/PHOSPHATASE DOMAIN-CONTAINING PROTEIN"/>
    <property type="match status" value="1"/>
</dbReference>
<dbReference type="Gene3D" id="3.30.420.10">
    <property type="entry name" value="Ribonuclease H-like superfamily/Ribonuclease H"/>
    <property type="match status" value="1"/>
</dbReference>
<dbReference type="InterPro" id="IPR043502">
    <property type="entry name" value="DNA/RNA_pol_sf"/>
</dbReference>
<evidence type="ECO:0000313" key="4">
    <source>
        <dbReference type="Proteomes" id="UP000823941"/>
    </source>
</evidence>
<dbReference type="PROSITE" id="PS50878">
    <property type="entry name" value="RT_POL"/>
    <property type="match status" value="1"/>
</dbReference>
<dbReference type="SUPFAM" id="SSF53098">
    <property type="entry name" value="Ribonuclease H-like"/>
    <property type="match status" value="1"/>
</dbReference>
<dbReference type="InterPro" id="IPR036691">
    <property type="entry name" value="Endo/exonu/phosph_ase_sf"/>
</dbReference>
<accession>A0ABQ7PVV8</accession>
<dbReference type="PANTHER" id="PTHR36688:SF2">
    <property type="entry name" value="ENDONUCLEASE_EXONUCLEASE_PHOSPHATASE DOMAIN-CONTAINING PROTEIN"/>
    <property type="match status" value="1"/>
</dbReference>
<reference evidence="3 4" key="1">
    <citation type="submission" date="2021-06" db="EMBL/GenBank/DDBJ databases">
        <title>A haploid diamondback moth (Plutella xylostella L.) genome assembly resolves 31 chromosomes and identifies a diamide resistance mutation.</title>
        <authorList>
            <person name="Ward C.M."/>
            <person name="Perry K.D."/>
            <person name="Baker G."/>
            <person name="Powis K."/>
            <person name="Heckel D.G."/>
            <person name="Baxter S.W."/>
        </authorList>
    </citation>
    <scope>NUCLEOTIDE SEQUENCE [LARGE SCALE GENOMIC DNA]</scope>
    <source>
        <strain evidence="3 4">LV</strain>
        <tissue evidence="3">Single pupa</tissue>
    </source>
</reference>
<proteinExistence type="predicted"/>
<comment type="caution">
    <text evidence="3">The sequence shown here is derived from an EMBL/GenBank/DDBJ whole genome shotgun (WGS) entry which is preliminary data.</text>
</comment>
<evidence type="ECO:0000259" key="2">
    <source>
        <dbReference type="PROSITE" id="PS50879"/>
    </source>
</evidence>
<dbReference type="Proteomes" id="UP000823941">
    <property type="component" value="Chromosome 29"/>
</dbReference>
<dbReference type="InterPro" id="IPR052560">
    <property type="entry name" value="RdDP_mobile_element"/>
</dbReference>
<name>A0ABQ7PVV8_PLUXY</name>
<dbReference type="InterPro" id="IPR012337">
    <property type="entry name" value="RNaseH-like_sf"/>
</dbReference>
<sequence>MNKDFIRISQYNIEGAMNKKPLFIKYLYDNDIDICLLNETWLRDKNTFNIPSYNFVYQNGKDGRCGVGILVKNHLKYTVSPTPFYEFLQTTAIILSTNAGNLTLLCAYSPPTNNNQRRFQGRRLKQILNDLPKPIMLSGDLNAHHVAFGCLSTNSRGSEIYNIIDEYDLCILNTGTPTTVGSPNKNPSAIDISCISPSLASLCHWRVHDDSMGSYHFPTIIDIQTSVHKYEIGSPIDRFVYSKADWLKFLSETEHKLGDLVINHSCPLESYNEFCNKLNEIKEICIPKFKKTTQFILKKPVPWWDTECSEAVQKSKEALNLYRSNSSIDSYIQYKKLDALKKKLLAEKKKNGWSKLCESFNRYTPVSTIWNYIRRFKRVALPKTPKNDEWIPSFLDKYAPQSPPEKQIDEASLNKYFYRNNYDSNDFLSQPFSFNEFLAAIKTRKDTSPGLDDIPYKLIRHMHITAQKTLLNIFNLLWISNSIPDTWKTQCVIPILKQDKPENDFNSYRPIALSSCVGKLFEFMLKTRLDHFVETNKILPEQQFGFRKGRSAAESFTSLVEDIKNSFHGHSATVCAFLDVQGAFDNVNPSVLIQILSEIGIPGHICKWIFNFLYNRTMYVKFNNNIHGPGHVYKGTMQGATISPLLYNIYTSQINKYLTLTNVKFLQFADDLLIYTVNRNVNIAVNNLNDALEQVHSFYFGKLKLNISPNKSGVMLFSKKHTICNSRVIYNNCPLPWLEDKKFLGIWLDQRLTFQPHINYIIKNACKGLNILKSLAGVHWGSDPKILSMLYKSIVRSHFDYSSLAYMNANITTLKKLDIIQNKALRIISGAMCSTPINAMQCETCIPPLHFRRFQIAERFCLKIIASDNSCVLNRILPTQHNISFNSLGPYLNRSQLLLGNIPELLRTIIHLKSITVNMYKDSLWPFYRHGYNIHFNSIIVNKQNFNSQAELLQFLDTNNLYSLYTDGSKSADRVTSAFYDPQNKSTKCFKLDSKCSIFTAESYAIYQALLYVKNIVFKNFIIFSDSLSVLTALKNNCSKYSVNYLVINIKNVINDLYNTGKTIEFVWVPSHRGFTGNEIVDQATRNEHNEDHSTDLKIPFTDYHSQLKHKMKLLWHDYWKETSKEKGRWYADIQGSPPAQPWYHRNKTADCRKFITTINRMRFGHCQTRTHLKRLNLVQDSKCTFCEKDNADLNHIVFNCQSFGVHRLILVTELQSVCDDDEVPTRLQDLLADQKFYAPLYKYIINTINKL</sequence>
<dbReference type="SUPFAM" id="SSF56219">
    <property type="entry name" value="DNase I-like"/>
    <property type="match status" value="1"/>
</dbReference>
<protein>
    <submittedName>
        <fullName evidence="3">Uncharacterized protein</fullName>
    </submittedName>
</protein>
<evidence type="ECO:0000313" key="3">
    <source>
        <dbReference type="EMBL" id="KAG7295793.1"/>
    </source>
</evidence>
<evidence type="ECO:0000259" key="1">
    <source>
        <dbReference type="PROSITE" id="PS50878"/>
    </source>
</evidence>
<dbReference type="PROSITE" id="PS50879">
    <property type="entry name" value="RNASE_H_1"/>
    <property type="match status" value="1"/>
</dbReference>
<dbReference type="InterPro" id="IPR000477">
    <property type="entry name" value="RT_dom"/>
</dbReference>
<feature type="domain" description="Reverse transcriptase" evidence="1">
    <location>
        <begin position="476"/>
        <end position="748"/>
    </location>
</feature>
<dbReference type="Pfam" id="PF00078">
    <property type="entry name" value="RVT_1"/>
    <property type="match status" value="1"/>
</dbReference>
<dbReference type="CDD" id="cd01650">
    <property type="entry name" value="RT_nLTR_like"/>
    <property type="match status" value="1"/>
</dbReference>
<dbReference type="Pfam" id="PF00075">
    <property type="entry name" value="RNase_H"/>
    <property type="match status" value="1"/>
</dbReference>
<dbReference type="InterPro" id="IPR036397">
    <property type="entry name" value="RNaseH_sf"/>
</dbReference>
<dbReference type="SUPFAM" id="SSF56672">
    <property type="entry name" value="DNA/RNA polymerases"/>
    <property type="match status" value="1"/>
</dbReference>
<dbReference type="InterPro" id="IPR002156">
    <property type="entry name" value="RNaseH_domain"/>
</dbReference>
<keyword evidence="4" id="KW-1185">Reference proteome</keyword>
<dbReference type="EMBL" id="JAHIBW010000029">
    <property type="protein sequence ID" value="KAG7295793.1"/>
    <property type="molecule type" value="Genomic_DNA"/>
</dbReference>
<dbReference type="InterPro" id="IPR005135">
    <property type="entry name" value="Endo/exonuclease/phosphatase"/>
</dbReference>
<dbReference type="Gene3D" id="3.60.10.10">
    <property type="entry name" value="Endonuclease/exonuclease/phosphatase"/>
    <property type="match status" value="1"/>
</dbReference>
<organism evidence="3 4">
    <name type="scientific">Plutella xylostella</name>
    <name type="common">Diamondback moth</name>
    <name type="synonym">Plutella maculipennis</name>
    <dbReference type="NCBI Taxonomy" id="51655"/>
    <lineage>
        <taxon>Eukaryota</taxon>
        <taxon>Metazoa</taxon>
        <taxon>Ecdysozoa</taxon>
        <taxon>Arthropoda</taxon>
        <taxon>Hexapoda</taxon>
        <taxon>Insecta</taxon>
        <taxon>Pterygota</taxon>
        <taxon>Neoptera</taxon>
        <taxon>Endopterygota</taxon>
        <taxon>Lepidoptera</taxon>
        <taxon>Glossata</taxon>
        <taxon>Ditrysia</taxon>
        <taxon>Yponomeutoidea</taxon>
        <taxon>Plutellidae</taxon>
        <taxon>Plutella</taxon>
    </lineage>
</organism>